<keyword evidence="1" id="KW-1133">Transmembrane helix</keyword>
<sequence length="111" mass="13149">MKTFLCTSLCFQSELKMEGFRSLEEGERVAFFVRTRNSGQRAGALEAFQVNRPFFYLLICHFPRLFPNEFQNTFVMRQILTMQRHLSLFYCSYTLWVNYLPCAVSLSYSDL</sequence>
<keyword evidence="1" id="KW-0472">Membrane</keyword>
<reference evidence="4" key="1">
    <citation type="submission" date="2017-02" db="UniProtKB">
        <authorList>
            <consortium name="WormBaseParasite"/>
        </authorList>
    </citation>
    <scope>IDENTIFICATION</scope>
</reference>
<accession>A0A0N4YMG1</accession>
<dbReference type="STRING" id="27835.A0A0N4YMG1"/>
<dbReference type="Gene3D" id="2.40.50.140">
    <property type="entry name" value="Nucleic acid-binding proteins"/>
    <property type="match status" value="1"/>
</dbReference>
<feature type="transmembrane region" description="Helical" evidence="1">
    <location>
        <begin position="86"/>
        <end position="108"/>
    </location>
</feature>
<organism evidence="4">
    <name type="scientific">Nippostrongylus brasiliensis</name>
    <name type="common">Rat hookworm</name>
    <dbReference type="NCBI Taxonomy" id="27835"/>
    <lineage>
        <taxon>Eukaryota</taxon>
        <taxon>Metazoa</taxon>
        <taxon>Ecdysozoa</taxon>
        <taxon>Nematoda</taxon>
        <taxon>Chromadorea</taxon>
        <taxon>Rhabditida</taxon>
        <taxon>Rhabditina</taxon>
        <taxon>Rhabditomorpha</taxon>
        <taxon>Strongyloidea</taxon>
        <taxon>Heligmosomidae</taxon>
        <taxon>Nippostrongylus</taxon>
    </lineage>
</organism>
<dbReference type="EMBL" id="UYSL01023355">
    <property type="protein sequence ID" value="VDL82081.1"/>
    <property type="molecule type" value="Genomic_DNA"/>
</dbReference>
<evidence type="ECO:0000313" key="2">
    <source>
        <dbReference type="EMBL" id="VDL82081.1"/>
    </source>
</evidence>
<proteinExistence type="predicted"/>
<dbReference type="Proteomes" id="UP000271162">
    <property type="component" value="Unassembled WGS sequence"/>
</dbReference>
<evidence type="ECO:0000313" key="3">
    <source>
        <dbReference type="Proteomes" id="UP000271162"/>
    </source>
</evidence>
<evidence type="ECO:0000313" key="4">
    <source>
        <dbReference type="WBParaSite" id="NBR_0001835501-mRNA-1"/>
    </source>
</evidence>
<keyword evidence="1" id="KW-0812">Transmembrane</keyword>
<keyword evidence="3" id="KW-1185">Reference proteome</keyword>
<reference evidence="2 3" key="2">
    <citation type="submission" date="2018-11" db="EMBL/GenBank/DDBJ databases">
        <authorList>
            <consortium name="Pathogen Informatics"/>
        </authorList>
    </citation>
    <scope>NUCLEOTIDE SEQUENCE [LARGE SCALE GENOMIC DNA]</scope>
</reference>
<dbReference type="WBParaSite" id="NBR_0001835501-mRNA-1">
    <property type="protein sequence ID" value="NBR_0001835501-mRNA-1"/>
    <property type="gene ID" value="NBR_0001835501"/>
</dbReference>
<dbReference type="InterPro" id="IPR012340">
    <property type="entry name" value="NA-bd_OB-fold"/>
</dbReference>
<dbReference type="AlphaFoldDB" id="A0A0N4YMG1"/>
<evidence type="ECO:0000256" key="1">
    <source>
        <dbReference type="SAM" id="Phobius"/>
    </source>
</evidence>
<gene>
    <name evidence="2" type="ORF">NBR_LOCUS18356</name>
</gene>
<name>A0A0N4YMG1_NIPBR</name>
<protein>
    <submittedName>
        <fullName evidence="4">CSD domain-containing protein</fullName>
    </submittedName>
</protein>